<dbReference type="InParanoid" id="A0A2S8ST93"/>
<keyword evidence="1" id="KW-0472">Membrane</keyword>
<dbReference type="AlphaFoldDB" id="A0A2S8ST93"/>
<sequence>MISDSRVQSELDAGETLLWSGAPSPTSAASRGIVPSIVGVFMTGFALFWMSGAYWVTSQAPRGFGPPGASLFPLFGLIFVFAGLALVLTPFFNSAKATRTIYAVTDRRLLIIEGENVQSFLPADIERLQRRGESSGDVIFAREMRRGSKGRRYEVEIGFFGIQNPREVERLIRAHLKT</sequence>
<feature type="transmembrane region" description="Helical" evidence="1">
    <location>
        <begin position="33"/>
        <end position="51"/>
    </location>
</feature>
<feature type="transmembrane region" description="Helical" evidence="1">
    <location>
        <begin position="71"/>
        <end position="92"/>
    </location>
</feature>
<protein>
    <submittedName>
        <fullName evidence="2">Uncharacterized protein</fullName>
    </submittedName>
</protein>
<keyword evidence="3" id="KW-1185">Reference proteome</keyword>
<gene>
    <name evidence="2" type="ORF">B1R32_10749</name>
</gene>
<dbReference type="RefSeq" id="WP_105483501.1">
    <property type="nucleotide sequence ID" value="NZ_NIGF01000007.1"/>
</dbReference>
<proteinExistence type="predicted"/>
<name>A0A2S8ST93_9BACT</name>
<accession>A0A2S8ST93</accession>
<dbReference type="OrthoDB" id="582371at2"/>
<comment type="caution">
    <text evidence="2">The sequence shown here is derived from an EMBL/GenBank/DDBJ whole genome shotgun (WGS) entry which is preliminary data.</text>
</comment>
<reference evidence="2 3" key="1">
    <citation type="journal article" date="2018" name="Syst. Appl. Microbiol.">
        <title>Abditibacterium utsteinense sp. nov., the first cultivated member of candidate phylum FBP, isolated from ice-free Antarctic soil samples.</title>
        <authorList>
            <person name="Tahon G."/>
            <person name="Tytgat B."/>
            <person name="Lebbe L."/>
            <person name="Carlier A."/>
            <person name="Willems A."/>
        </authorList>
    </citation>
    <scope>NUCLEOTIDE SEQUENCE [LARGE SCALE GENOMIC DNA]</scope>
    <source>
        <strain evidence="2 3">LMG 29911</strain>
    </source>
</reference>
<evidence type="ECO:0000313" key="3">
    <source>
        <dbReference type="Proteomes" id="UP000237684"/>
    </source>
</evidence>
<keyword evidence="1" id="KW-0812">Transmembrane</keyword>
<evidence type="ECO:0000313" key="2">
    <source>
        <dbReference type="EMBL" id="PQV64024.1"/>
    </source>
</evidence>
<dbReference type="Proteomes" id="UP000237684">
    <property type="component" value="Unassembled WGS sequence"/>
</dbReference>
<evidence type="ECO:0000256" key="1">
    <source>
        <dbReference type="SAM" id="Phobius"/>
    </source>
</evidence>
<dbReference type="EMBL" id="NIGF01000007">
    <property type="protein sequence ID" value="PQV64024.1"/>
    <property type="molecule type" value="Genomic_DNA"/>
</dbReference>
<organism evidence="2 3">
    <name type="scientific">Abditibacterium utsteinense</name>
    <dbReference type="NCBI Taxonomy" id="1960156"/>
    <lineage>
        <taxon>Bacteria</taxon>
        <taxon>Pseudomonadati</taxon>
        <taxon>Abditibacteriota</taxon>
        <taxon>Abditibacteriia</taxon>
        <taxon>Abditibacteriales</taxon>
        <taxon>Abditibacteriaceae</taxon>
        <taxon>Abditibacterium</taxon>
    </lineage>
</organism>
<keyword evidence="1" id="KW-1133">Transmembrane helix</keyword>